<evidence type="ECO:0000313" key="3">
    <source>
        <dbReference type="Proteomes" id="UP001374584"/>
    </source>
</evidence>
<dbReference type="Proteomes" id="UP001374584">
    <property type="component" value="Unassembled WGS sequence"/>
</dbReference>
<dbReference type="EMBL" id="JAYMYR010000003">
    <property type="protein sequence ID" value="KAK7373231.1"/>
    <property type="molecule type" value="Genomic_DNA"/>
</dbReference>
<evidence type="ECO:0000313" key="2">
    <source>
        <dbReference type="EMBL" id="KAK7373231.1"/>
    </source>
</evidence>
<sequence>MMQAVLCKGDAMKLANYAKNINEEVEIYVQHILVSERCTIEYVGFDENNGVNGNEGDGVEGLGTDGVEGLGTVSVEEDKTNVGVGVEEDRTDVVFWIESNGVEDDIIEDLVSEMHDEDDDKLIDEDEDMKGSDEYEVEDGNKDEDENVEEVGPGRNLDYVMKSWAYLINKISKGESES</sequence>
<organism evidence="2 3">
    <name type="scientific">Phaseolus coccineus</name>
    <name type="common">Scarlet runner bean</name>
    <name type="synonym">Phaseolus multiflorus</name>
    <dbReference type="NCBI Taxonomy" id="3886"/>
    <lineage>
        <taxon>Eukaryota</taxon>
        <taxon>Viridiplantae</taxon>
        <taxon>Streptophyta</taxon>
        <taxon>Embryophyta</taxon>
        <taxon>Tracheophyta</taxon>
        <taxon>Spermatophyta</taxon>
        <taxon>Magnoliopsida</taxon>
        <taxon>eudicotyledons</taxon>
        <taxon>Gunneridae</taxon>
        <taxon>Pentapetalae</taxon>
        <taxon>rosids</taxon>
        <taxon>fabids</taxon>
        <taxon>Fabales</taxon>
        <taxon>Fabaceae</taxon>
        <taxon>Papilionoideae</taxon>
        <taxon>50 kb inversion clade</taxon>
        <taxon>NPAAA clade</taxon>
        <taxon>indigoferoid/millettioid clade</taxon>
        <taxon>Phaseoleae</taxon>
        <taxon>Phaseolus</taxon>
    </lineage>
</organism>
<keyword evidence="3" id="KW-1185">Reference proteome</keyword>
<name>A0AAN9NHU8_PHACN</name>
<accession>A0AAN9NHU8</accession>
<feature type="region of interest" description="Disordered" evidence="1">
    <location>
        <begin position="113"/>
        <end position="154"/>
    </location>
</feature>
<feature type="compositionally biased region" description="Acidic residues" evidence="1">
    <location>
        <begin position="113"/>
        <end position="149"/>
    </location>
</feature>
<reference evidence="2 3" key="1">
    <citation type="submission" date="2024-01" db="EMBL/GenBank/DDBJ databases">
        <title>The genomes of 5 underutilized Papilionoideae crops provide insights into root nodulation and disease resistanc.</title>
        <authorList>
            <person name="Jiang F."/>
        </authorList>
    </citation>
    <scope>NUCLEOTIDE SEQUENCE [LARGE SCALE GENOMIC DNA]</scope>
    <source>
        <strain evidence="2">JINMINGXINNONG_FW02</strain>
        <tissue evidence="2">Leaves</tissue>
    </source>
</reference>
<protein>
    <submittedName>
        <fullName evidence="2">Uncharacterized protein</fullName>
    </submittedName>
</protein>
<comment type="caution">
    <text evidence="2">The sequence shown here is derived from an EMBL/GenBank/DDBJ whole genome shotgun (WGS) entry which is preliminary data.</text>
</comment>
<evidence type="ECO:0000256" key="1">
    <source>
        <dbReference type="SAM" id="MobiDB-lite"/>
    </source>
</evidence>
<proteinExistence type="predicted"/>
<dbReference type="AlphaFoldDB" id="A0AAN9NHU8"/>
<gene>
    <name evidence="2" type="ORF">VNO80_06630</name>
</gene>